<dbReference type="CDD" id="cd12107">
    <property type="entry name" value="Hemerythrin"/>
    <property type="match status" value="1"/>
</dbReference>
<organism evidence="5 6">
    <name type="scientific">Natranaerovirga pectinivora</name>
    <dbReference type="NCBI Taxonomy" id="682400"/>
    <lineage>
        <taxon>Bacteria</taxon>
        <taxon>Bacillati</taxon>
        <taxon>Bacillota</taxon>
        <taxon>Clostridia</taxon>
        <taxon>Lachnospirales</taxon>
        <taxon>Natranaerovirgaceae</taxon>
        <taxon>Natranaerovirga</taxon>
    </lineage>
</organism>
<evidence type="ECO:0000313" key="5">
    <source>
        <dbReference type="EMBL" id="TCT14354.1"/>
    </source>
</evidence>
<dbReference type="EMBL" id="SMAL01000006">
    <property type="protein sequence ID" value="TCT14354.1"/>
    <property type="molecule type" value="Genomic_DNA"/>
</dbReference>
<reference evidence="5 6" key="1">
    <citation type="submission" date="2019-03" db="EMBL/GenBank/DDBJ databases">
        <title>Genomic Encyclopedia of Type Strains, Phase IV (KMG-IV): sequencing the most valuable type-strain genomes for metagenomic binning, comparative biology and taxonomic classification.</title>
        <authorList>
            <person name="Goeker M."/>
        </authorList>
    </citation>
    <scope>NUCLEOTIDE SEQUENCE [LARGE SCALE GENOMIC DNA]</scope>
    <source>
        <strain evidence="5 6">DSM 24629</strain>
    </source>
</reference>
<dbReference type="SUPFAM" id="SSF47188">
    <property type="entry name" value="Hemerythrin-like"/>
    <property type="match status" value="1"/>
</dbReference>
<dbReference type="InterPro" id="IPR035938">
    <property type="entry name" value="Hemerythrin-like_sf"/>
</dbReference>
<feature type="domain" description="Hemerythrin-like" evidence="4">
    <location>
        <begin position="13"/>
        <end position="133"/>
    </location>
</feature>
<name>A0A4R3MJA4_9FIRM</name>
<protein>
    <submittedName>
        <fullName evidence="5">Hemerythrin</fullName>
    </submittedName>
</protein>
<dbReference type="InterPro" id="IPR012312">
    <property type="entry name" value="Hemerythrin-like"/>
</dbReference>
<dbReference type="AlphaFoldDB" id="A0A4R3MJA4"/>
<dbReference type="Pfam" id="PF01814">
    <property type="entry name" value="Hemerythrin"/>
    <property type="match status" value="1"/>
</dbReference>
<dbReference type="NCBIfam" id="TIGR02481">
    <property type="entry name" value="hemeryth_dom"/>
    <property type="match status" value="1"/>
</dbReference>
<keyword evidence="3" id="KW-0408">Iron</keyword>
<proteinExistence type="inferred from homology"/>
<dbReference type="InterPro" id="IPR012827">
    <property type="entry name" value="Hemerythrin_metal-bd"/>
</dbReference>
<evidence type="ECO:0000313" key="6">
    <source>
        <dbReference type="Proteomes" id="UP000294902"/>
    </source>
</evidence>
<dbReference type="GO" id="GO:0046872">
    <property type="term" value="F:metal ion binding"/>
    <property type="evidence" value="ECO:0007669"/>
    <property type="project" value="UniProtKB-KW"/>
</dbReference>
<dbReference type="Gene3D" id="1.20.120.50">
    <property type="entry name" value="Hemerythrin-like"/>
    <property type="match status" value="1"/>
</dbReference>
<accession>A0A4R3MJA4</accession>
<dbReference type="NCBIfam" id="NF033749">
    <property type="entry name" value="bact_hemeryth"/>
    <property type="match status" value="1"/>
</dbReference>
<evidence type="ECO:0000256" key="1">
    <source>
        <dbReference type="ARBA" id="ARBA00010587"/>
    </source>
</evidence>
<dbReference type="InterPro" id="IPR016131">
    <property type="entry name" value="Haemerythrin_Fe_BS"/>
</dbReference>
<dbReference type="PANTHER" id="PTHR37164:SF1">
    <property type="entry name" value="BACTERIOHEMERYTHRIN"/>
    <property type="match status" value="1"/>
</dbReference>
<dbReference type="RefSeq" id="WP_132252664.1">
    <property type="nucleotide sequence ID" value="NZ_SMAL01000006.1"/>
</dbReference>
<evidence type="ECO:0000259" key="4">
    <source>
        <dbReference type="Pfam" id="PF01814"/>
    </source>
</evidence>
<comment type="similarity">
    <text evidence="1">Belongs to the hemerythrin family.</text>
</comment>
<sequence length="138" mass="16878">MILKWNNNMELGIPSIDDQHKNLVEMCQKAFEWTKEIEEGVDYYDQISQMLESVKEYTIEHFEFEENLMKEAGFEQLLEHEVEHSFFVKKLDRLNKRDYDEPQEQKQFILNLSQFLFDWLVHHILETDKKYVDTIKRD</sequence>
<comment type="caution">
    <text evidence="5">The sequence shown here is derived from an EMBL/GenBank/DDBJ whole genome shotgun (WGS) entry which is preliminary data.</text>
</comment>
<dbReference type="OrthoDB" id="9797092at2"/>
<keyword evidence="2" id="KW-0479">Metal-binding</keyword>
<dbReference type="PANTHER" id="PTHR37164">
    <property type="entry name" value="BACTERIOHEMERYTHRIN"/>
    <property type="match status" value="1"/>
</dbReference>
<evidence type="ECO:0000256" key="2">
    <source>
        <dbReference type="ARBA" id="ARBA00022723"/>
    </source>
</evidence>
<evidence type="ECO:0000256" key="3">
    <source>
        <dbReference type="ARBA" id="ARBA00023004"/>
    </source>
</evidence>
<gene>
    <name evidence="5" type="ORF">EDC18_106153</name>
</gene>
<keyword evidence="6" id="KW-1185">Reference proteome</keyword>
<dbReference type="PROSITE" id="PS00550">
    <property type="entry name" value="HEMERYTHRINS"/>
    <property type="match status" value="1"/>
</dbReference>
<dbReference type="Proteomes" id="UP000294902">
    <property type="component" value="Unassembled WGS sequence"/>
</dbReference>
<dbReference type="InterPro" id="IPR050669">
    <property type="entry name" value="Hemerythrin"/>
</dbReference>